<dbReference type="AlphaFoldDB" id="A0AAV9XAI5"/>
<feature type="region of interest" description="Disordered" evidence="10">
    <location>
        <begin position="381"/>
        <end position="406"/>
    </location>
</feature>
<evidence type="ECO:0000256" key="6">
    <source>
        <dbReference type="ARBA" id="ARBA00023010"/>
    </source>
</evidence>
<feature type="domain" description="Cyclic nucleotide-binding" evidence="11">
    <location>
        <begin position="794"/>
        <end position="838"/>
    </location>
</feature>
<gene>
    <name evidence="12" type="ORF">TWF694_010646</name>
</gene>
<evidence type="ECO:0000313" key="13">
    <source>
        <dbReference type="Proteomes" id="UP001365542"/>
    </source>
</evidence>
<dbReference type="GO" id="GO:0031965">
    <property type="term" value="C:nuclear membrane"/>
    <property type="evidence" value="ECO:0007669"/>
    <property type="project" value="UniProtKB-UniRule"/>
</dbReference>
<dbReference type="InterPro" id="IPR000595">
    <property type="entry name" value="cNMP-bd_dom"/>
</dbReference>
<dbReference type="Proteomes" id="UP001365542">
    <property type="component" value="Unassembled WGS sequence"/>
</dbReference>
<dbReference type="Pfam" id="PF07575">
    <property type="entry name" value="Nucleopor_Nup85"/>
    <property type="match status" value="2"/>
</dbReference>
<feature type="region of interest" description="Disordered" evidence="10">
    <location>
        <begin position="25"/>
        <end position="101"/>
    </location>
</feature>
<comment type="subcellular location">
    <subcellularLocation>
        <location evidence="1 9">Nucleus</location>
        <location evidence="1 9">Nuclear pore complex</location>
    </subcellularLocation>
</comment>
<keyword evidence="9" id="KW-0472">Membrane</keyword>
<evidence type="ECO:0000256" key="3">
    <source>
        <dbReference type="ARBA" id="ARBA00022448"/>
    </source>
</evidence>
<evidence type="ECO:0000256" key="10">
    <source>
        <dbReference type="SAM" id="MobiDB-lite"/>
    </source>
</evidence>
<dbReference type="GO" id="GO:0031080">
    <property type="term" value="C:nuclear pore outer ring"/>
    <property type="evidence" value="ECO:0007669"/>
    <property type="project" value="TreeGrafter"/>
</dbReference>
<dbReference type="EMBL" id="JAVHJO010000007">
    <property type="protein sequence ID" value="KAK6539110.1"/>
    <property type="molecule type" value="Genomic_DNA"/>
</dbReference>
<dbReference type="GO" id="GO:0006606">
    <property type="term" value="P:protein import into nucleus"/>
    <property type="evidence" value="ECO:0007669"/>
    <property type="project" value="TreeGrafter"/>
</dbReference>
<keyword evidence="7 9" id="KW-0906">Nuclear pore complex</keyword>
<evidence type="ECO:0000256" key="8">
    <source>
        <dbReference type="ARBA" id="ARBA00023242"/>
    </source>
</evidence>
<dbReference type="PANTHER" id="PTHR13373:SF21">
    <property type="entry name" value="NUCLEAR PORE COMPLEX PROTEIN NUP85"/>
    <property type="match status" value="1"/>
</dbReference>
<evidence type="ECO:0000256" key="7">
    <source>
        <dbReference type="ARBA" id="ARBA00023132"/>
    </source>
</evidence>
<accession>A0AAV9XAI5</accession>
<evidence type="ECO:0000256" key="2">
    <source>
        <dbReference type="ARBA" id="ARBA00005573"/>
    </source>
</evidence>
<comment type="function">
    <text evidence="9">Functions as a component of the nuclear pore complex (NPC).</text>
</comment>
<evidence type="ECO:0000256" key="4">
    <source>
        <dbReference type="ARBA" id="ARBA00022816"/>
    </source>
</evidence>
<dbReference type="GO" id="GO:0017056">
    <property type="term" value="F:structural constituent of nuclear pore"/>
    <property type="evidence" value="ECO:0007669"/>
    <property type="project" value="TreeGrafter"/>
</dbReference>
<feature type="compositionally biased region" description="Acidic residues" evidence="10">
    <location>
        <begin position="56"/>
        <end position="93"/>
    </location>
</feature>
<dbReference type="InterPro" id="IPR011502">
    <property type="entry name" value="Nucleoporin_Nup85"/>
</dbReference>
<keyword evidence="4 9" id="KW-0509">mRNA transport</keyword>
<organism evidence="12 13">
    <name type="scientific">Orbilia ellipsospora</name>
    <dbReference type="NCBI Taxonomy" id="2528407"/>
    <lineage>
        <taxon>Eukaryota</taxon>
        <taxon>Fungi</taxon>
        <taxon>Dikarya</taxon>
        <taxon>Ascomycota</taxon>
        <taxon>Pezizomycotina</taxon>
        <taxon>Orbiliomycetes</taxon>
        <taxon>Orbiliales</taxon>
        <taxon>Orbiliaceae</taxon>
        <taxon>Orbilia</taxon>
    </lineage>
</organism>
<reference evidence="12 13" key="1">
    <citation type="submission" date="2019-10" db="EMBL/GenBank/DDBJ databases">
        <authorList>
            <person name="Palmer J.M."/>
        </authorList>
    </citation>
    <scope>NUCLEOTIDE SEQUENCE [LARGE SCALE GENOMIC DNA]</scope>
    <source>
        <strain evidence="12 13">TWF694</strain>
    </source>
</reference>
<protein>
    <recommendedName>
        <fullName evidence="9">Nuclear pore complex protein Nup85</fullName>
    </recommendedName>
</protein>
<feature type="compositionally biased region" description="Low complexity" evidence="10">
    <location>
        <begin position="1"/>
        <end position="18"/>
    </location>
</feature>
<evidence type="ECO:0000256" key="9">
    <source>
        <dbReference type="RuleBase" id="RU365073"/>
    </source>
</evidence>
<evidence type="ECO:0000259" key="11">
    <source>
        <dbReference type="PROSITE" id="PS50042"/>
    </source>
</evidence>
<comment type="similarity">
    <text evidence="2 9">Belongs to the nucleoporin Nup85 family.</text>
</comment>
<evidence type="ECO:0000313" key="12">
    <source>
        <dbReference type="EMBL" id="KAK6539110.1"/>
    </source>
</evidence>
<sequence>MFNSISTSRSISNLSKSSYDNIEDLSQSGLEAQRDGYGYDYDDMEPDEDKARDTHDEEDGIHDDDYLDDVIGDEDEDDGDGDEELDDVIDESETGSRAVSNNIAESIRPSKIIEPPEFILNLSDLLEAAHEILEPLEDIDEHEAQSDAAPIGRHILSDTQRQLHLQRLSLRIVNSLANCSAGLNNDRLDEAFRLVSLLFPFYFPPPLDPSTVDLKSDIPLLRAISPPRPAPLVLINWLNEHDRNPDSNSFLDVHDHLPNAALHYNFWPLLQKLALRCRLDDLKVLIGKPHWDITELSQPGSRIYPRTSASNLQRAARMVQDLISQCPSQRFFQGSKSEIPSIRLSRKASGNSDEENWDTSSLPWRMWRSKTARALDEITRMSQPESQNARKNNQEQNETTRLFRSRQPTQSANEISILIPHEILQELRIILQIFLGDRETILKTSETWLEAAVGLTAFYDETGSSGDGMEWDKQTVPGLASRAANAYHEDPIKKIARSFYIATSQGFPMPAVRNFESAVGDILAGRVPKALRYLAKKSLPIASAAAEIFAWGGYFPLELGGMATSSAYLSNNNLGLLEYDAERENVKEKIISEYALALGSFGAFHGVSSEMVEGWEIGLATLKRTTTSETLKTAAKLIRSLDLDVTNPTRVERLVAICTKHGLVDEQKYVSESFAKKLLTAGQIGSSLLYFSKAKSGANIHMVMTKYVNASLREGRSIPADKDLDDVMRELLSSPLATAEEDILRREIAGFAALRSFYTAKDARRFDDAVQTLVILMLSAGERLDGGVLHPEWESVMVPGNIAGLVYELLHGSHETSSQKQFTSYLTSGDIFGILGVLEALFMIGGETLESIQEEFEEVLAERHVDSEMDFVAAVSTLRGILATGVSDTWLKDERGKRLVF</sequence>
<keyword evidence="6 9" id="KW-0811">Translocation</keyword>
<evidence type="ECO:0000256" key="5">
    <source>
        <dbReference type="ARBA" id="ARBA00022927"/>
    </source>
</evidence>
<dbReference type="GO" id="GO:0045893">
    <property type="term" value="P:positive regulation of DNA-templated transcription"/>
    <property type="evidence" value="ECO:0007669"/>
    <property type="project" value="TreeGrafter"/>
</dbReference>
<keyword evidence="3 9" id="KW-0813">Transport</keyword>
<evidence type="ECO:0000256" key="1">
    <source>
        <dbReference type="ARBA" id="ARBA00004567"/>
    </source>
</evidence>
<comment type="subunit">
    <text evidence="9">Component of the nuclear pore complex (NPC).</text>
</comment>
<comment type="caution">
    <text evidence="12">The sequence shown here is derived from an EMBL/GenBank/DDBJ whole genome shotgun (WGS) entry which is preliminary data.</text>
</comment>
<keyword evidence="8 9" id="KW-0539">Nucleus</keyword>
<feature type="region of interest" description="Disordered" evidence="10">
    <location>
        <begin position="1"/>
        <end position="20"/>
    </location>
</feature>
<keyword evidence="13" id="KW-1185">Reference proteome</keyword>
<proteinExistence type="inferred from homology"/>
<dbReference type="PROSITE" id="PS50042">
    <property type="entry name" value="CNMP_BINDING_3"/>
    <property type="match status" value="1"/>
</dbReference>
<name>A0AAV9XAI5_9PEZI</name>
<dbReference type="GO" id="GO:0006406">
    <property type="term" value="P:mRNA export from nucleus"/>
    <property type="evidence" value="ECO:0007669"/>
    <property type="project" value="TreeGrafter"/>
</dbReference>
<keyword evidence="5 9" id="KW-0653">Protein transport</keyword>
<dbReference type="PANTHER" id="PTHR13373">
    <property type="entry name" value="FROUNT PROTEIN-RELATED"/>
    <property type="match status" value="1"/>
</dbReference>